<dbReference type="EMBL" id="JARBDR010000903">
    <property type="protein sequence ID" value="KAJ8304984.1"/>
    <property type="molecule type" value="Genomic_DNA"/>
</dbReference>
<evidence type="ECO:0000259" key="2">
    <source>
        <dbReference type="Pfam" id="PF00144"/>
    </source>
</evidence>
<dbReference type="InterPro" id="IPR001466">
    <property type="entry name" value="Beta-lactam-related"/>
</dbReference>
<gene>
    <name evidence="3" type="ORF">KUTeg_018567</name>
</gene>
<keyword evidence="1" id="KW-0732">Signal</keyword>
<evidence type="ECO:0000313" key="4">
    <source>
        <dbReference type="Proteomes" id="UP001217089"/>
    </source>
</evidence>
<organism evidence="3 4">
    <name type="scientific">Tegillarca granosa</name>
    <name type="common">Malaysian cockle</name>
    <name type="synonym">Anadara granosa</name>
    <dbReference type="NCBI Taxonomy" id="220873"/>
    <lineage>
        <taxon>Eukaryota</taxon>
        <taxon>Metazoa</taxon>
        <taxon>Spiralia</taxon>
        <taxon>Lophotrochozoa</taxon>
        <taxon>Mollusca</taxon>
        <taxon>Bivalvia</taxon>
        <taxon>Autobranchia</taxon>
        <taxon>Pteriomorphia</taxon>
        <taxon>Arcoida</taxon>
        <taxon>Arcoidea</taxon>
        <taxon>Arcidae</taxon>
        <taxon>Tegillarca</taxon>
    </lineage>
</organism>
<dbReference type="InterPro" id="IPR050491">
    <property type="entry name" value="AmpC-like"/>
</dbReference>
<feature type="signal peptide" evidence="1">
    <location>
        <begin position="1"/>
        <end position="17"/>
    </location>
</feature>
<keyword evidence="4" id="KW-1185">Reference proteome</keyword>
<dbReference type="PANTHER" id="PTHR46825">
    <property type="entry name" value="D-ALANYL-D-ALANINE-CARBOXYPEPTIDASE/ENDOPEPTIDASE AMPH"/>
    <property type="match status" value="1"/>
</dbReference>
<protein>
    <recommendedName>
        <fullName evidence="2">Beta-lactamase-related domain-containing protein</fullName>
    </recommendedName>
</protein>
<evidence type="ECO:0000256" key="1">
    <source>
        <dbReference type="SAM" id="SignalP"/>
    </source>
</evidence>
<dbReference type="Gene3D" id="2.40.128.600">
    <property type="match status" value="1"/>
</dbReference>
<dbReference type="Pfam" id="PF00144">
    <property type="entry name" value="Beta-lactamase"/>
    <property type="match status" value="1"/>
</dbReference>
<feature type="chain" id="PRO_5046423469" description="Beta-lactamase-related domain-containing protein" evidence="1">
    <location>
        <begin position="18"/>
        <end position="526"/>
    </location>
</feature>
<reference evidence="3 4" key="1">
    <citation type="submission" date="2022-12" db="EMBL/GenBank/DDBJ databases">
        <title>Chromosome-level genome of Tegillarca granosa.</title>
        <authorList>
            <person name="Kim J."/>
        </authorList>
    </citation>
    <scope>NUCLEOTIDE SEQUENCE [LARGE SCALE GENOMIC DNA]</scope>
    <source>
        <strain evidence="3">Teg-2019</strain>
        <tissue evidence="3">Adductor muscle</tissue>
    </source>
</reference>
<name>A0ABQ9EI45_TEGGR</name>
<feature type="domain" description="Beta-lactamase-related" evidence="2">
    <location>
        <begin position="28"/>
        <end position="367"/>
    </location>
</feature>
<dbReference type="SUPFAM" id="SSF56601">
    <property type="entry name" value="beta-lactamase/transpeptidase-like"/>
    <property type="match status" value="1"/>
</dbReference>
<evidence type="ECO:0000313" key="3">
    <source>
        <dbReference type="EMBL" id="KAJ8304984.1"/>
    </source>
</evidence>
<dbReference type="InterPro" id="IPR012338">
    <property type="entry name" value="Beta-lactam/transpept-like"/>
</dbReference>
<proteinExistence type="predicted"/>
<sequence length="526" mass="60243">MGFYIFLCFIVILECYALHNPSPSSTDLDKILQHTLRCRNIPGLSVSVVKRGQIVYAKGYGVKNMKTNEKVSSKTLFGIASLTKAFTSTLIVKLLEDKQDIHLNTPIRIILNTSDHLFEDELRSRYATLKDLLAHRLGIPSHNYIRFDDTLTRENLVSRLRHLKGHGIFRDSFYYSNIMYGLLTYISEKLGGRTWEELVKEKLFDPLDMTASSFSTRYSRITKDVAQGYIDFYGTLHQVPVELSRRWGLLCGSGCIFSNAIDMAKWMMFHLRGGRNHSGYPVVDDRLLTQTHIPSNHLPTRHSVRSFNKPYIPYTTSYNSYAMGWKNGFYRGYKTLSHTGTTWGYNSALTLLPEMDLGIFTVFTGADYDYNYRTSLHNYIADIYTGEQPWLNITTLCTFPQPWIHGSSKKSIPSIRKDRKASRHLSMYVGIYKHPAYGSLIIKNRPGTNQLVITYGWSSLILYPKHSVDEFYGETIGIAAKIINFGIFKFNFNSTTKIIDSVKVPAFERNDPPIFVKHHLEDVGSK</sequence>
<dbReference type="Proteomes" id="UP001217089">
    <property type="component" value="Unassembled WGS sequence"/>
</dbReference>
<comment type="caution">
    <text evidence="3">The sequence shown here is derived from an EMBL/GenBank/DDBJ whole genome shotgun (WGS) entry which is preliminary data.</text>
</comment>
<dbReference type="Gene3D" id="3.40.710.10">
    <property type="entry name" value="DD-peptidase/beta-lactamase superfamily"/>
    <property type="match status" value="1"/>
</dbReference>
<accession>A0ABQ9EI45</accession>
<dbReference type="PANTHER" id="PTHR46825:SF15">
    <property type="entry name" value="BETA-LACTAMASE-RELATED DOMAIN-CONTAINING PROTEIN"/>
    <property type="match status" value="1"/>
</dbReference>